<proteinExistence type="predicted"/>
<dbReference type="InterPro" id="IPR052564">
    <property type="entry name" value="N-acetyltrans/Recomb-assoc"/>
</dbReference>
<gene>
    <name evidence="2" type="ORF">EOE65_05770</name>
</gene>
<dbReference type="AlphaFoldDB" id="A0A437QAI2"/>
<dbReference type="EMBL" id="SACQ01000002">
    <property type="protein sequence ID" value="RVU31487.1"/>
    <property type="molecule type" value="Genomic_DNA"/>
</dbReference>
<sequence>MAATAFAESRMNIQLRTLRPSDAAAMQLLFCAAINAIDQSLYSSAEKQAWIGPQPKGWCTLLTAEKGLGLFCGTQLLGFIIYQPQGYLNCLYIDPAYQGQGIASELHRAFLSAVKANKVEQVWVEASLAAEPVFRHWGYKAIKRQHIERAGEFLTNSVMVKAPV</sequence>
<name>A0A437QAI2_9GAMM</name>
<dbReference type="GO" id="GO:0016747">
    <property type="term" value="F:acyltransferase activity, transferring groups other than amino-acyl groups"/>
    <property type="evidence" value="ECO:0007669"/>
    <property type="project" value="InterPro"/>
</dbReference>
<dbReference type="Gene3D" id="3.40.630.30">
    <property type="match status" value="1"/>
</dbReference>
<reference evidence="2 3" key="1">
    <citation type="submission" date="2019-01" db="EMBL/GenBank/DDBJ databases">
        <authorList>
            <person name="Chen W.-M."/>
        </authorList>
    </citation>
    <scope>NUCLEOTIDE SEQUENCE [LARGE SCALE GENOMIC DNA]</scope>
    <source>
        <strain evidence="2 3">HPM-16</strain>
    </source>
</reference>
<evidence type="ECO:0000313" key="2">
    <source>
        <dbReference type="EMBL" id="RVU31487.1"/>
    </source>
</evidence>
<dbReference type="Proteomes" id="UP000282818">
    <property type="component" value="Unassembled WGS sequence"/>
</dbReference>
<keyword evidence="2" id="KW-0808">Transferase</keyword>
<dbReference type="Pfam" id="PF13673">
    <property type="entry name" value="Acetyltransf_10"/>
    <property type="match status" value="1"/>
</dbReference>
<keyword evidence="3" id="KW-1185">Reference proteome</keyword>
<protein>
    <submittedName>
        <fullName evidence="2">GNAT family N-acetyltransferase</fullName>
    </submittedName>
</protein>
<evidence type="ECO:0000313" key="3">
    <source>
        <dbReference type="Proteomes" id="UP000282818"/>
    </source>
</evidence>
<dbReference type="InterPro" id="IPR000182">
    <property type="entry name" value="GNAT_dom"/>
</dbReference>
<dbReference type="CDD" id="cd04301">
    <property type="entry name" value="NAT_SF"/>
    <property type="match status" value="1"/>
</dbReference>
<dbReference type="PANTHER" id="PTHR43451:SF1">
    <property type="entry name" value="ACETYLTRANSFERASE"/>
    <property type="match status" value="1"/>
</dbReference>
<comment type="caution">
    <text evidence="2">The sequence shown here is derived from an EMBL/GenBank/DDBJ whole genome shotgun (WGS) entry which is preliminary data.</text>
</comment>
<dbReference type="PANTHER" id="PTHR43451">
    <property type="entry name" value="ACETYLTRANSFERASE (GNAT) FAMILY PROTEIN"/>
    <property type="match status" value="1"/>
</dbReference>
<accession>A0A437QAI2</accession>
<organism evidence="2 3">
    <name type="scientific">Neptunomonas marina</name>
    <dbReference type="NCBI Taxonomy" id="1815562"/>
    <lineage>
        <taxon>Bacteria</taxon>
        <taxon>Pseudomonadati</taxon>
        <taxon>Pseudomonadota</taxon>
        <taxon>Gammaproteobacteria</taxon>
        <taxon>Oceanospirillales</taxon>
        <taxon>Oceanospirillaceae</taxon>
        <taxon>Neptunomonas</taxon>
    </lineage>
</organism>
<dbReference type="PROSITE" id="PS51186">
    <property type="entry name" value="GNAT"/>
    <property type="match status" value="1"/>
</dbReference>
<dbReference type="InterPro" id="IPR016181">
    <property type="entry name" value="Acyl_CoA_acyltransferase"/>
</dbReference>
<feature type="domain" description="N-acetyltransferase" evidence="1">
    <location>
        <begin position="13"/>
        <end position="164"/>
    </location>
</feature>
<evidence type="ECO:0000259" key="1">
    <source>
        <dbReference type="PROSITE" id="PS51186"/>
    </source>
</evidence>
<dbReference type="SUPFAM" id="SSF55729">
    <property type="entry name" value="Acyl-CoA N-acyltransferases (Nat)"/>
    <property type="match status" value="1"/>
</dbReference>